<dbReference type="AlphaFoldDB" id="A0A8J9SUR8"/>
<evidence type="ECO:0000259" key="2">
    <source>
        <dbReference type="Pfam" id="PF00364"/>
    </source>
</evidence>
<dbReference type="Proteomes" id="UP000836788">
    <property type="component" value="Chromosome 1"/>
</dbReference>
<gene>
    <name evidence="3" type="ORF">PTTT1_LOCUS2386</name>
</gene>
<evidence type="ECO:0000256" key="1">
    <source>
        <dbReference type="SAM" id="MobiDB-lite"/>
    </source>
</evidence>
<dbReference type="InterPro" id="IPR011053">
    <property type="entry name" value="Single_hybrid_motif"/>
</dbReference>
<sequence length="177" mass="19651">MATRILALRHTMCRYRPTSSFAAIHFPSAYRLQPFSSSEKSTGSDPSSDANSLGPDHPIAITDAAVEDNGESVPAPIDRSKYTEEIRVRMPDMGKDNGKVLRWLKKEGDVVMQEDVLCDIETPDFVFGLKLDDDYLSILSEILVEAPSGPIPDNDVICVLLHKGKEKQEKKSSNEEE</sequence>
<evidence type="ECO:0000313" key="3">
    <source>
        <dbReference type="EMBL" id="CAG9276971.1"/>
    </source>
</evidence>
<dbReference type="InterPro" id="IPR000089">
    <property type="entry name" value="Biotin_lipoyl"/>
</dbReference>
<reference evidence="3" key="1">
    <citation type="submission" date="2022-02" db="EMBL/GenBank/DDBJ databases">
        <authorList>
            <person name="Giguere J D."/>
        </authorList>
    </citation>
    <scope>NUCLEOTIDE SEQUENCE</scope>
    <source>
        <strain evidence="3">CCAP 1055/1</strain>
    </source>
</reference>
<dbReference type="CDD" id="cd06849">
    <property type="entry name" value="lipoyl_domain"/>
    <property type="match status" value="1"/>
</dbReference>
<proteinExistence type="predicted"/>
<protein>
    <recommendedName>
        <fullName evidence="2">Lipoyl-binding domain-containing protein</fullName>
    </recommendedName>
</protein>
<dbReference type="SUPFAM" id="SSF51230">
    <property type="entry name" value="Single hybrid motif"/>
    <property type="match status" value="1"/>
</dbReference>
<feature type="region of interest" description="Disordered" evidence="1">
    <location>
        <begin position="35"/>
        <end position="58"/>
    </location>
</feature>
<feature type="domain" description="Lipoyl-binding" evidence="2">
    <location>
        <begin position="88"/>
        <end position="122"/>
    </location>
</feature>
<dbReference type="Pfam" id="PF00364">
    <property type="entry name" value="Biotin_lipoyl"/>
    <property type="match status" value="1"/>
</dbReference>
<dbReference type="EMBL" id="OU594942">
    <property type="protein sequence ID" value="CAG9276971.1"/>
    <property type="molecule type" value="Genomic_DNA"/>
</dbReference>
<name>A0A8J9SUR8_PHATR</name>
<organism evidence="3">
    <name type="scientific">Phaeodactylum tricornutum</name>
    <name type="common">Diatom</name>
    <dbReference type="NCBI Taxonomy" id="2850"/>
    <lineage>
        <taxon>Eukaryota</taxon>
        <taxon>Sar</taxon>
        <taxon>Stramenopiles</taxon>
        <taxon>Ochrophyta</taxon>
        <taxon>Bacillariophyta</taxon>
        <taxon>Bacillariophyceae</taxon>
        <taxon>Bacillariophycidae</taxon>
        <taxon>Naviculales</taxon>
        <taxon>Phaeodactylaceae</taxon>
        <taxon>Phaeodactylum</taxon>
    </lineage>
</organism>
<accession>A0A8J9SUR8</accession>
<feature type="compositionally biased region" description="Polar residues" evidence="1">
    <location>
        <begin position="35"/>
        <end position="51"/>
    </location>
</feature>
<dbReference type="Gene3D" id="2.40.50.100">
    <property type="match status" value="1"/>
</dbReference>